<dbReference type="PANTHER" id="PTHR11394:SF47">
    <property type="entry name" value="TASTE RECEPTOR TYPE 2 MEMBER 40"/>
    <property type="match status" value="1"/>
</dbReference>
<feature type="transmembrane region" description="Helical" evidence="13">
    <location>
        <begin position="85"/>
        <end position="106"/>
    </location>
</feature>
<dbReference type="PANTHER" id="PTHR11394">
    <property type="entry name" value="TASTE RECEPTOR TYPE 2"/>
    <property type="match status" value="1"/>
</dbReference>
<evidence type="ECO:0000256" key="12">
    <source>
        <dbReference type="RuleBase" id="RU004424"/>
    </source>
</evidence>
<dbReference type="Pfam" id="PF05296">
    <property type="entry name" value="TAS2R"/>
    <property type="match status" value="1"/>
</dbReference>
<sequence>MDAGKWILIISTEIAFVIGLMTHVFLLNVIIVDWRKKRTISTSDQVILSIVISKLLLQCVIQIDILLNFLDEISPLFIDMINDIVLLSTILTSIWLSTLLSVTLYFKIVTLHNVIFLWIKKNIVENNFFLIIAVILVSTGLPSISISIGYFLKSGNSTQGCVFGDCSLDVAFGVLELVLNIFPFLTCFLSSLLLITSLALHIRRMRCTQHSTSSLKVYFKAIKFTVVSFLTCVLYIILNIADVYTKGLESRFYYFLAMICAILHSMYITYARTTVKKSFSMVLLRLSSCLFRREKPNSSEPDEH</sequence>
<evidence type="ECO:0000256" key="11">
    <source>
        <dbReference type="RuleBase" id="RU004423"/>
    </source>
</evidence>
<proteinExistence type="inferred from homology"/>
<evidence type="ECO:0000313" key="15">
    <source>
        <dbReference type="Proteomes" id="UP000824782"/>
    </source>
</evidence>
<dbReference type="EMBL" id="WNYA01000451">
    <property type="protein sequence ID" value="KAG8548270.1"/>
    <property type="molecule type" value="Genomic_DNA"/>
</dbReference>
<evidence type="ECO:0000256" key="8">
    <source>
        <dbReference type="ARBA" id="ARBA00023136"/>
    </source>
</evidence>
<name>A0AAV6ZLP8_ENGPU</name>
<dbReference type="Proteomes" id="UP000824782">
    <property type="component" value="Unassembled WGS sequence"/>
</dbReference>
<feature type="transmembrane region" description="Helical" evidence="13">
    <location>
        <begin position="177"/>
        <end position="200"/>
    </location>
</feature>
<feature type="transmembrane region" description="Helical" evidence="13">
    <location>
        <begin position="127"/>
        <end position="152"/>
    </location>
</feature>
<feature type="transmembrane region" description="Helical" evidence="13">
    <location>
        <begin position="6"/>
        <end position="34"/>
    </location>
</feature>
<evidence type="ECO:0000256" key="13">
    <source>
        <dbReference type="SAM" id="Phobius"/>
    </source>
</evidence>
<accession>A0AAV6ZLP8</accession>
<dbReference type="GO" id="GO:0016020">
    <property type="term" value="C:membrane"/>
    <property type="evidence" value="ECO:0007669"/>
    <property type="project" value="UniProtKB-SubCell"/>
</dbReference>
<dbReference type="AlphaFoldDB" id="A0AAV6ZLP8"/>
<evidence type="ECO:0000256" key="7">
    <source>
        <dbReference type="ARBA" id="ARBA00023040"/>
    </source>
</evidence>
<keyword evidence="8 12" id="KW-0472">Membrane</keyword>
<feature type="transmembrane region" description="Helical" evidence="13">
    <location>
        <begin position="221"/>
        <end position="240"/>
    </location>
</feature>
<reference evidence="14" key="1">
    <citation type="thesis" date="2020" institute="ProQuest LLC" country="789 East Eisenhower Parkway, Ann Arbor, MI, USA">
        <title>Comparative Genomics and Chromosome Evolution.</title>
        <authorList>
            <person name="Mudd A.B."/>
        </authorList>
    </citation>
    <scope>NUCLEOTIDE SEQUENCE</scope>
    <source>
        <strain evidence="14">237g6f4</strain>
        <tissue evidence="14">Blood</tissue>
    </source>
</reference>
<evidence type="ECO:0000313" key="14">
    <source>
        <dbReference type="EMBL" id="KAG8548270.1"/>
    </source>
</evidence>
<protein>
    <recommendedName>
        <fullName evidence="12">Taste receptor type 2</fullName>
    </recommendedName>
</protein>
<keyword evidence="9 12" id="KW-0675">Receptor</keyword>
<keyword evidence="15" id="KW-1185">Reference proteome</keyword>
<comment type="subcellular location">
    <subcellularLocation>
        <location evidence="1 12">Membrane</location>
        <topology evidence="1 12">Multi-pass membrane protein</topology>
    </subcellularLocation>
</comment>
<evidence type="ECO:0000256" key="2">
    <source>
        <dbReference type="ARBA" id="ARBA00007376"/>
    </source>
</evidence>
<keyword evidence="4 12" id="KW-0716">Sensory transduction</keyword>
<evidence type="ECO:0000256" key="6">
    <source>
        <dbReference type="ARBA" id="ARBA00022989"/>
    </source>
</evidence>
<dbReference type="SUPFAM" id="SSF81321">
    <property type="entry name" value="Family A G protein-coupled receptor-like"/>
    <property type="match status" value="1"/>
</dbReference>
<keyword evidence="3 12" id="KW-0919">Taste</keyword>
<keyword evidence="5 12" id="KW-0812">Transmembrane</keyword>
<evidence type="ECO:0000256" key="9">
    <source>
        <dbReference type="ARBA" id="ARBA00023170"/>
    </source>
</evidence>
<comment type="similarity">
    <text evidence="2 11">Belongs to the G-protein coupled receptor T2R family.</text>
</comment>
<keyword evidence="10 12" id="KW-0807">Transducer</keyword>
<dbReference type="GO" id="GO:0033038">
    <property type="term" value="F:bitter taste receptor activity"/>
    <property type="evidence" value="ECO:0007669"/>
    <property type="project" value="InterPro"/>
</dbReference>
<keyword evidence="6 13" id="KW-1133">Transmembrane helix</keyword>
<evidence type="ECO:0000256" key="1">
    <source>
        <dbReference type="ARBA" id="ARBA00004141"/>
    </source>
</evidence>
<gene>
    <name evidence="14" type="ORF">GDO81_025884</name>
</gene>
<dbReference type="GO" id="GO:0004930">
    <property type="term" value="F:G protein-coupled receptor activity"/>
    <property type="evidence" value="ECO:0007669"/>
    <property type="project" value="UniProtKB-KW"/>
</dbReference>
<evidence type="ECO:0000256" key="3">
    <source>
        <dbReference type="ARBA" id="ARBA00022480"/>
    </source>
</evidence>
<evidence type="ECO:0000256" key="4">
    <source>
        <dbReference type="ARBA" id="ARBA00022606"/>
    </source>
</evidence>
<feature type="transmembrane region" description="Helical" evidence="13">
    <location>
        <begin position="252"/>
        <end position="271"/>
    </location>
</feature>
<dbReference type="Gene3D" id="1.20.1070.10">
    <property type="entry name" value="Rhodopsin 7-helix transmembrane proteins"/>
    <property type="match status" value="1"/>
</dbReference>
<evidence type="ECO:0000256" key="10">
    <source>
        <dbReference type="ARBA" id="ARBA00023224"/>
    </source>
</evidence>
<organism evidence="14 15">
    <name type="scientific">Engystomops pustulosus</name>
    <name type="common">Tungara frog</name>
    <name type="synonym">Physalaemus pustulosus</name>
    <dbReference type="NCBI Taxonomy" id="76066"/>
    <lineage>
        <taxon>Eukaryota</taxon>
        <taxon>Metazoa</taxon>
        <taxon>Chordata</taxon>
        <taxon>Craniata</taxon>
        <taxon>Vertebrata</taxon>
        <taxon>Euteleostomi</taxon>
        <taxon>Amphibia</taxon>
        <taxon>Batrachia</taxon>
        <taxon>Anura</taxon>
        <taxon>Neobatrachia</taxon>
        <taxon>Hyloidea</taxon>
        <taxon>Leptodactylidae</taxon>
        <taxon>Leiuperinae</taxon>
        <taxon>Engystomops</taxon>
    </lineage>
</organism>
<feature type="transmembrane region" description="Helical" evidence="13">
    <location>
        <begin position="46"/>
        <end position="65"/>
    </location>
</feature>
<keyword evidence="7 12" id="KW-0297">G-protein coupled receptor</keyword>
<evidence type="ECO:0000256" key="5">
    <source>
        <dbReference type="ARBA" id="ARBA00022692"/>
    </source>
</evidence>
<comment type="caution">
    <text evidence="14">The sequence shown here is derived from an EMBL/GenBank/DDBJ whole genome shotgun (WGS) entry which is preliminary data.</text>
</comment>
<dbReference type="InterPro" id="IPR007960">
    <property type="entry name" value="TAS2R"/>
</dbReference>